<dbReference type="EMBL" id="NAJQ01000197">
    <property type="protein sequence ID" value="TKA75302.1"/>
    <property type="molecule type" value="Genomic_DNA"/>
</dbReference>
<accession>A0A4U0XEP2</accession>
<dbReference type="OrthoDB" id="7130006at2759"/>
<protein>
    <submittedName>
        <fullName evidence="3">Uncharacterized protein</fullName>
    </submittedName>
</protein>
<dbReference type="InterPro" id="IPR029058">
    <property type="entry name" value="AB_hydrolase_fold"/>
</dbReference>
<keyword evidence="4" id="KW-1185">Reference proteome</keyword>
<evidence type="ECO:0000256" key="1">
    <source>
        <dbReference type="ARBA" id="ARBA00010088"/>
    </source>
</evidence>
<dbReference type="Proteomes" id="UP000309340">
    <property type="component" value="Unassembled WGS sequence"/>
</dbReference>
<evidence type="ECO:0000313" key="4">
    <source>
        <dbReference type="Proteomes" id="UP000309340"/>
    </source>
</evidence>
<dbReference type="AlphaFoldDB" id="A0A4U0XEP2"/>
<comment type="caution">
    <text evidence="3">The sequence shown here is derived from an EMBL/GenBank/DDBJ whole genome shotgun (WGS) entry which is preliminary data.</text>
</comment>
<dbReference type="PANTHER" id="PTHR21661:SF35">
    <property type="entry name" value="EPOXIDE HYDROLASE"/>
    <property type="match status" value="1"/>
</dbReference>
<dbReference type="SUPFAM" id="SSF53474">
    <property type="entry name" value="alpha/beta-Hydrolases"/>
    <property type="match status" value="1"/>
</dbReference>
<comment type="similarity">
    <text evidence="1">Belongs to the peptidase S33 family.</text>
</comment>
<organism evidence="3 4">
    <name type="scientific">Friedmanniomyces simplex</name>
    <dbReference type="NCBI Taxonomy" id="329884"/>
    <lineage>
        <taxon>Eukaryota</taxon>
        <taxon>Fungi</taxon>
        <taxon>Dikarya</taxon>
        <taxon>Ascomycota</taxon>
        <taxon>Pezizomycotina</taxon>
        <taxon>Dothideomycetes</taxon>
        <taxon>Dothideomycetidae</taxon>
        <taxon>Mycosphaerellales</taxon>
        <taxon>Teratosphaeriaceae</taxon>
        <taxon>Friedmanniomyces</taxon>
    </lineage>
</organism>
<dbReference type="STRING" id="329884.A0A4U0XEP2"/>
<dbReference type="Gene3D" id="3.40.50.1820">
    <property type="entry name" value="alpha/beta hydrolase"/>
    <property type="match status" value="1"/>
</dbReference>
<reference evidence="3 4" key="1">
    <citation type="submission" date="2017-03" db="EMBL/GenBank/DDBJ databases">
        <title>Genomes of endolithic fungi from Antarctica.</title>
        <authorList>
            <person name="Coleine C."/>
            <person name="Masonjones S."/>
            <person name="Stajich J.E."/>
        </authorList>
    </citation>
    <scope>NUCLEOTIDE SEQUENCE [LARGE SCALE GENOMIC DNA]</scope>
    <source>
        <strain evidence="3 4">CCFEE 5184</strain>
    </source>
</reference>
<dbReference type="GO" id="GO:0097176">
    <property type="term" value="P:epoxide metabolic process"/>
    <property type="evidence" value="ECO:0007669"/>
    <property type="project" value="TreeGrafter"/>
</dbReference>
<gene>
    <name evidence="3" type="ORF">B0A55_07608</name>
</gene>
<keyword evidence="2" id="KW-0378">Hydrolase</keyword>
<sequence length="215" mass="23960">MIPCMRGYDFWPAATGIASPRKVAELYDKVATSVLGYQRYVSHGGDWSSYGSRLLAFHYPEQCAAIHLTTMSSVPHHGAVVWTGEVPRDATDAEREFAEDGSRLLQSEGAYSKLQVTKAVKLGYALAESPAGIVVWITEALHASPDLSDSRHSKNMYPFDILLDEVMLDEVMLDEVMLDEVMLDEVMLDEAMLSLEMNVFHNSTWIYIGDGHGRQ</sequence>
<name>A0A4U0XEP2_9PEZI</name>
<dbReference type="GO" id="GO:0004301">
    <property type="term" value="F:epoxide hydrolase activity"/>
    <property type="evidence" value="ECO:0007669"/>
    <property type="project" value="TreeGrafter"/>
</dbReference>
<proteinExistence type="inferred from homology"/>
<evidence type="ECO:0000313" key="3">
    <source>
        <dbReference type="EMBL" id="TKA75302.1"/>
    </source>
</evidence>
<dbReference type="PANTHER" id="PTHR21661">
    <property type="entry name" value="EPOXIDE HYDROLASE 1-RELATED"/>
    <property type="match status" value="1"/>
</dbReference>
<evidence type="ECO:0000256" key="2">
    <source>
        <dbReference type="ARBA" id="ARBA00022801"/>
    </source>
</evidence>